<dbReference type="VEuPathDB" id="FungiDB:BD410DRAFT_902848"/>
<evidence type="ECO:0000313" key="3">
    <source>
        <dbReference type="EMBL" id="TDL14923.1"/>
    </source>
</evidence>
<name>A0A4Y7PHG5_9AGAM</name>
<reference evidence="3 4" key="1">
    <citation type="submission" date="2018-06" db="EMBL/GenBank/DDBJ databases">
        <title>A transcriptomic atlas of mushroom development highlights an independent origin of complex multicellularity.</title>
        <authorList>
            <consortium name="DOE Joint Genome Institute"/>
            <person name="Krizsan K."/>
            <person name="Almasi E."/>
            <person name="Merenyi Z."/>
            <person name="Sahu N."/>
            <person name="Viragh M."/>
            <person name="Koszo T."/>
            <person name="Mondo S."/>
            <person name="Kiss B."/>
            <person name="Balint B."/>
            <person name="Kues U."/>
            <person name="Barry K."/>
            <person name="Hegedus J.C."/>
            <person name="Henrissat B."/>
            <person name="Johnson J."/>
            <person name="Lipzen A."/>
            <person name="Ohm R."/>
            <person name="Nagy I."/>
            <person name="Pangilinan J."/>
            <person name="Yan J."/>
            <person name="Xiong Y."/>
            <person name="Grigoriev I.V."/>
            <person name="Hibbett D.S."/>
            <person name="Nagy L.G."/>
        </authorList>
    </citation>
    <scope>NUCLEOTIDE SEQUENCE [LARGE SCALE GENOMIC DNA]</scope>
    <source>
        <strain evidence="3 4">SZMC22713</strain>
    </source>
</reference>
<keyword evidence="2" id="KW-0812">Transmembrane</keyword>
<dbReference type="STRING" id="50990.A0A4Y7PHG5"/>
<feature type="region of interest" description="Disordered" evidence="1">
    <location>
        <begin position="1"/>
        <end position="30"/>
    </location>
</feature>
<evidence type="ECO:0000256" key="1">
    <source>
        <dbReference type="SAM" id="MobiDB-lite"/>
    </source>
</evidence>
<protein>
    <recommendedName>
        <fullName evidence="5">Transmembrane protein</fullName>
    </recommendedName>
</protein>
<sequence length="535" mass="58832">MPSPGQLESTPFLTISSQTNEPKHDTAEASVGRMTSTVSERTVNVQMFSFPLIGSIVAILHHLFYNSLNQRIPSTVSFTIKGFSFVHSGWAITVGNALSHIVTFFYSLAIGVVFVQAFWSAVQRHSFSLTLINSIFEIRSAPYLWKAWRYTPSLACLALILLGMNVVSIFAPATLSRETRPLVQRCDLSAVDFRNVKAGVSAEDGITRLARQTLLDGSYSLASTNPCDSCDYNVTFPSLALDCRDVNLTSAPFVLDTPELNVQWNSTYLLEDAYHGYGVFVWSRLNKSSGGQEDQVEIVLCTGVNATYNLHVEHRNGTTITATLDHTEPYISPLLNFSGYIADLPPEAVTFDYMIEAFASVLAGEVDWKLVGKDSDGNNQYFVSENTLVTTSALGSTELSGSWNLEVDLLTALPQLMQNMSIGLLSRSFSDSNVSSLVPVPDALCNRDTLVYVYNAPLLLLIYSIALLVTGVCVGFGFFIVRKQGGRGMRFTDLVYAILTPEMAERLKEDGGELPPRTLIRANGQRFKPIPDTKI</sequence>
<keyword evidence="2" id="KW-0472">Membrane</keyword>
<feature type="transmembrane region" description="Helical" evidence="2">
    <location>
        <begin position="104"/>
        <end position="122"/>
    </location>
</feature>
<dbReference type="EMBL" id="ML170299">
    <property type="protein sequence ID" value="TDL14923.1"/>
    <property type="molecule type" value="Genomic_DNA"/>
</dbReference>
<keyword evidence="2" id="KW-1133">Transmembrane helix</keyword>
<gene>
    <name evidence="3" type="ORF">BD410DRAFT_902848</name>
</gene>
<evidence type="ECO:0000256" key="2">
    <source>
        <dbReference type="SAM" id="Phobius"/>
    </source>
</evidence>
<evidence type="ECO:0000313" key="4">
    <source>
        <dbReference type="Proteomes" id="UP000294933"/>
    </source>
</evidence>
<feature type="compositionally biased region" description="Polar residues" evidence="1">
    <location>
        <begin position="1"/>
        <end position="20"/>
    </location>
</feature>
<feature type="transmembrane region" description="Helical" evidence="2">
    <location>
        <begin position="48"/>
        <end position="66"/>
    </location>
</feature>
<organism evidence="3 4">
    <name type="scientific">Rickenella mellea</name>
    <dbReference type="NCBI Taxonomy" id="50990"/>
    <lineage>
        <taxon>Eukaryota</taxon>
        <taxon>Fungi</taxon>
        <taxon>Dikarya</taxon>
        <taxon>Basidiomycota</taxon>
        <taxon>Agaricomycotina</taxon>
        <taxon>Agaricomycetes</taxon>
        <taxon>Hymenochaetales</taxon>
        <taxon>Rickenellaceae</taxon>
        <taxon>Rickenella</taxon>
    </lineage>
</organism>
<evidence type="ECO:0008006" key="5">
    <source>
        <dbReference type="Google" id="ProtNLM"/>
    </source>
</evidence>
<keyword evidence="4" id="KW-1185">Reference proteome</keyword>
<dbReference type="OrthoDB" id="3198553at2759"/>
<accession>A0A4Y7PHG5</accession>
<feature type="transmembrane region" description="Helical" evidence="2">
    <location>
        <begin position="154"/>
        <end position="175"/>
    </location>
</feature>
<dbReference type="Proteomes" id="UP000294933">
    <property type="component" value="Unassembled WGS sequence"/>
</dbReference>
<dbReference type="AlphaFoldDB" id="A0A4Y7PHG5"/>
<feature type="transmembrane region" description="Helical" evidence="2">
    <location>
        <begin position="458"/>
        <end position="481"/>
    </location>
</feature>
<proteinExistence type="predicted"/>